<evidence type="ECO:0000313" key="2">
    <source>
        <dbReference type="EMBL" id="OWV01628.1"/>
    </source>
</evidence>
<accession>A0A246RGY1</accession>
<dbReference type="EMBL" id="MZMV01000057">
    <property type="protein sequence ID" value="OWV01628.1"/>
    <property type="molecule type" value="Genomic_DNA"/>
</dbReference>
<keyword evidence="1" id="KW-0812">Transmembrane</keyword>
<keyword evidence="3" id="KW-1185">Reference proteome</keyword>
<dbReference type="InterPro" id="IPR036410">
    <property type="entry name" value="HSP_DnaJ_Cys-rich_dom_sf"/>
</dbReference>
<keyword evidence="1" id="KW-0472">Membrane</keyword>
<sequence>MTSYAATATTTAGTAGLFLLILAAITLCYLAVCWRRPFTRCRRCHGTGRRPVLFLRAARACRRCRGDGEHLRAGRVALNYLRELHDKGTPR</sequence>
<name>A0A246RGY1_9ACTN</name>
<evidence type="ECO:0000313" key="3">
    <source>
        <dbReference type="Proteomes" id="UP000197174"/>
    </source>
</evidence>
<keyword evidence="1" id="KW-1133">Transmembrane helix</keyword>
<protein>
    <submittedName>
        <fullName evidence="2">Uncharacterized protein</fullName>
    </submittedName>
</protein>
<evidence type="ECO:0000256" key="1">
    <source>
        <dbReference type="SAM" id="Phobius"/>
    </source>
</evidence>
<comment type="caution">
    <text evidence="2">The sequence shown here is derived from an EMBL/GenBank/DDBJ whole genome shotgun (WGS) entry which is preliminary data.</text>
</comment>
<feature type="transmembrane region" description="Helical" evidence="1">
    <location>
        <begin position="12"/>
        <end position="34"/>
    </location>
</feature>
<reference evidence="2 3" key="1">
    <citation type="submission" date="2017-03" db="EMBL/GenBank/DDBJ databases">
        <title>Whole genome sequence of Micromonospora wenchangensis, isolated from mangrove soil.</title>
        <authorList>
            <person name="Yang H."/>
        </authorList>
    </citation>
    <scope>NUCLEOTIDE SEQUENCE [LARGE SCALE GENOMIC DNA]</scope>
    <source>
        <strain evidence="2 3">CCTCC AA 2012002</strain>
    </source>
</reference>
<dbReference type="AlphaFoldDB" id="A0A246RGY1"/>
<dbReference type="SUPFAM" id="SSF57938">
    <property type="entry name" value="DnaJ/Hsp40 cysteine-rich domain"/>
    <property type="match status" value="1"/>
</dbReference>
<proteinExistence type="predicted"/>
<dbReference type="RefSeq" id="WP_088646547.1">
    <property type="nucleotide sequence ID" value="NZ_MZMV01000057.1"/>
</dbReference>
<gene>
    <name evidence="2" type="ORF">B5D80_25860</name>
</gene>
<organism evidence="2 3">
    <name type="scientific">Micromonospora wenchangensis</name>
    <dbReference type="NCBI Taxonomy" id="1185415"/>
    <lineage>
        <taxon>Bacteria</taxon>
        <taxon>Bacillati</taxon>
        <taxon>Actinomycetota</taxon>
        <taxon>Actinomycetes</taxon>
        <taxon>Micromonosporales</taxon>
        <taxon>Micromonosporaceae</taxon>
        <taxon>Micromonospora</taxon>
    </lineage>
</organism>
<dbReference type="Proteomes" id="UP000197174">
    <property type="component" value="Unassembled WGS sequence"/>
</dbReference>
<dbReference type="Gene3D" id="6.20.20.10">
    <property type="match status" value="1"/>
</dbReference>